<evidence type="ECO:0000313" key="3">
    <source>
        <dbReference type="Proteomes" id="UP000826656"/>
    </source>
</evidence>
<feature type="region of interest" description="Disordered" evidence="1">
    <location>
        <begin position="63"/>
        <end position="82"/>
    </location>
</feature>
<dbReference type="Proteomes" id="UP000826656">
    <property type="component" value="Unassembled WGS sequence"/>
</dbReference>
<name>A0ABQ7WN77_SOLTU</name>
<gene>
    <name evidence="2" type="ORF">KY290_001023</name>
</gene>
<evidence type="ECO:0000256" key="1">
    <source>
        <dbReference type="SAM" id="MobiDB-lite"/>
    </source>
</evidence>
<feature type="compositionally biased region" description="Basic and acidic residues" evidence="1">
    <location>
        <begin position="70"/>
        <end position="82"/>
    </location>
</feature>
<comment type="caution">
    <text evidence="2">The sequence shown here is derived from an EMBL/GenBank/DDBJ whole genome shotgun (WGS) entry which is preliminary data.</text>
</comment>
<sequence length="82" mass="9573">MSNSGGDEERARLEAEVKGRNDFTLQAMHQQFERWTLQFQEMRDMIIEQNDTIAAIRRENNVVPPNNVRPQKEEIGGDKEVE</sequence>
<evidence type="ECO:0000313" key="2">
    <source>
        <dbReference type="EMBL" id="KAH0781425.1"/>
    </source>
</evidence>
<accession>A0ABQ7WN77</accession>
<proteinExistence type="predicted"/>
<dbReference type="EMBL" id="JAIVGD010000001">
    <property type="protein sequence ID" value="KAH0781425.1"/>
    <property type="molecule type" value="Genomic_DNA"/>
</dbReference>
<keyword evidence="3" id="KW-1185">Reference proteome</keyword>
<reference evidence="2 3" key="1">
    <citation type="journal article" date="2021" name="bioRxiv">
        <title>Chromosome-scale and haplotype-resolved genome assembly of a tetraploid potato cultivar.</title>
        <authorList>
            <person name="Sun H."/>
            <person name="Jiao W.-B."/>
            <person name="Krause K."/>
            <person name="Campoy J.A."/>
            <person name="Goel M."/>
            <person name="Folz-Donahue K."/>
            <person name="Kukat C."/>
            <person name="Huettel B."/>
            <person name="Schneeberger K."/>
        </authorList>
    </citation>
    <scope>NUCLEOTIDE SEQUENCE [LARGE SCALE GENOMIC DNA]</scope>
    <source>
        <strain evidence="2">SolTubOtavaFocal</strain>
        <tissue evidence="2">Leaves</tissue>
    </source>
</reference>
<evidence type="ECO:0008006" key="4">
    <source>
        <dbReference type="Google" id="ProtNLM"/>
    </source>
</evidence>
<organism evidence="2 3">
    <name type="scientific">Solanum tuberosum</name>
    <name type="common">Potato</name>
    <dbReference type="NCBI Taxonomy" id="4113"/>
    <lineage>
        <taxon>Eukaryota</taxon>
        <taxon>Viridiplantae</taxon>
        <taxon>Streptophyta</taxon>
        <taxon>Embryophyta</taxon>
        <taxon>Tracheophyta</taxon>
        <taxon>Spermatophyta</taxon>
        <taxon>Magnoliopsida</taxon>
        <taxon>eudicotyledons</taxon>
        <taxon>Gunneridae</taxon>
        <taxon>Pentapetalae</taxon>
        <taxon>asterids</taxon>
        <taxon>lamiids</taxon>
        <taxon>Solanales</taxon>
        <taxon>Solanaceae</taxon>
        <taxon>Solanoideae</taxon>
        <taxon>Solaneae</taxon>
        <taxon>Solanum</taxon>
    </lineage>
</organism>
<protein>
    <recommendedName>
        <fullName evidence="4">Integrase core domain containing protein</fullName>
    </recommendedName>
</protein>